<gene>
    <name evidence="2" type="ORF">DPMN_074467</name>
</gene>
<evidence type="ECO:0000313" key="3">
    <source>
        <dbReference type="Proteomes" id="UP000828390"/>
    </source>
</evidence>
<dbReference type="AlphaFoldDB" id="A0A9D4BLQ1"/>
<organism evidence="2 3">
    <name type="scientific">Dreissena polymorpha</name>
    <name type="common">Zebra mussel</name>
    <name type="synonym">Mytilus polymorpha</name>
    <dbReference type="NCBI Taxonomy" id="45954"/>
    <lineage>
        <taxon>Eukaryota</taxon>
        <taxon>Metazoa</taxon>
        <taxon>Spiralia</taxon>
        <taxon>Lophotrochozoa</taxon>
        <taxon>Mollusca</taxon>
        <taxon>Bivalvia</taxon>
        <taxon>Autobranchia</taxon>
        <taxon>Heteroconchia</taxon>
        <taxon>Euheterodonta</taxon>
        <taxon>Imparidentia</taxon>
        <taxon>Neoheterodontei</taxon>
        <taxon>Myida</taxon>
        <taxon>Dreissenoidea</taxon>
        <taxon>Dreissenidae</taxon>
        <taxon>Dreissena</taxon>
    </lineage>
</organism>
<feature type="region of interest" description="Disordered" evidence="1">
    <location>
        <begin position="15"/>
        <end position="45"/>
    </location>
</feature>
<evidence type="ECO:0000313" key="2">
    <source>
        <dbReference type="EMBL" id="KAH3699511.1"/>
    </source>
</evidence>
<proteinExistence type="predicted"/>
<protein>
    <submittedName>
        <fullName evidence="2">Uncharacterized protein</fullName>
    </submittedName>
</protein>
<name>A0A9D4BLQ1_DREPO</name>
<sequence length="182" mass="20447">MQVLKQPLRRYQENVDQEIDQCVDQEKDQSNDQEDDSSTMILDNNEEVQELDEIVDDVGCAMERGYSNDVYDYNNNSSTVSCNITFGASYNELSQSGNLSDSLYSHDQSSFLVSLFSDEGCSLNEGYDEVCGDGWGVENAYSVLYANGEISEMKNDEQCCSMNDLDEFGEEQYLSPLDAPSK</sequence>
<reference evidence="2" key="1">
    <citation type="journal article" date="2019" name="bioRxiv">
        <title>The Genome of the Zebra Mussel, Dreissena polymorpha: A Resource for Invasive Species Research.</title>
        <authorList>
            <person name="McCartney M.A."/>
            <person name="Auch B."/>
            <person name="Kono T."/>
            <person name="Mallez S."/>
            <person name="Zhang Y."/>
            <person name="Obille A."/>
            <person name="Becker A."/>
            <person name="Abrahante J.E."/>
            <person name="Garbe J."/>
            <person name="Badalamenti J.P."/>
            <person name="Herman A."/>
            <person name="Mangelson H."/>
            <person name="Liachko I."/>
            <person name="Sullivan S."/>
            <person name="Sone E.D."/>
            <person name="Koren S."/>
            <person name="Silverstein K.A.T."/>
            <person name="Beckman K.B."/>
            <person name="Gohl D.M."/>
        </authorList>
    </citation>
    <scope>NUCLEOTIDE SEQUENCE</scope>
    <source>
        <strain evidence="2">Duluth1</strain>
        <tissue evidence="2">Whole animal</tissue>
    </source>
</reference>
<accession>A0A9D4BLQ1</accession>
<evidence type="ECO:0000256" key="1">
    <source>
        <dbReference type="SAM" id="MobiDB-lite"/>
    </source>
</evidence>
<comment type="caution">
    <text evidence="2">The sequence shown here is derived from an EMBL/GenBank/DDBJ whole genome shotgun (WGS) entry which is preliminary data.</text>
</comment>
<dbReference type="Proteomes" id="UP000828390">
    <property type="component" value="Unassembled WGS sequence"/>
</dbReference>
<dbReference type="EMBL" id="JAIWYP010000015">
    <property type="protein sequence ID" value="KAH3699511.1"/>
    <property type="molecule type" value="Genomic_DNA"/>
</dbReference>
<keyword evidence="3" id="KW-1185">Reference proteome</keyword>
<reference evidence="2" key="2">
    <citation type="submission" date="2020-11" db="EMBL/GenBank/DDBJ databases">
        <authorList>
            <person name="McCartney M.A."/>
            <person name="Auch B."/>
            <person name="Kono T."/>
            <person name="Mallez S."/>
            <person name="Becker A."/>
            <person name="Gohl D.M."/>
            <person name="Silverstein K.A.T."/>
            <person name="Koren S."/>
            <person name="Bechman K.B."/>
            <person name="Herman A."/>
            <person name="Abrahante J.E."/>
            <person name="Garbe J."/>
        </authorList>
    </citation>
    <scope>NUCLEOTIDE SEQUENCE</scope>
    <source>
        <strain evidence="2">Duluth1</strain>
        <tissue evidence="2">Whole animal</tissue>
    </source>
</reference>